<dbReference type="EMBL" id="MLBF01000072">
    <property type="protein sequence ID" value="OLN26676.1"/>
    <property type="molecule type" value="Genomic_DNA"/>
</dbReference>
<dbReference type="InterPro" id="IPR013785">
    <property type="entry name" value="Aldolase_TIM"/>
</dbReference>
<dbReference type="RefSeq" id="WP_075367163.1">
    <property type="nucleotide sequence ID" value="NZ_MLBF01000072.1"/>
</dbReference>
<dbReference type="PANTHER" id="PTHR43656">
    <property type="entry name" value="BINDING OXIDOREDUCTASE, PUTATIVE (AFU_ORTHOLOGUE AFUA_2G08260)-RELATED"/>
    <property type="match status" value="1"/>
</dbReference>
<dbReference type="PANTHER" id="PTHR43656:SF2">
    <property type="entry name" value="BINDING OXIDOREDUCTASE, PUTATIVE (AFU_ORTHOLOGUE AFUA_2G08260)-RELATED"/>
    <property type="match status" value="1"/>
</dbReference>
<dbReference type="AlphaFoldDB" id="A0A1Q8QH61"/>
<evidence type="ECO:0000313" key="5">
    <source>
        <dbReference type="Proteomes" id="UP000186102"/>
    </source>
</evidence>
<feature type="domain" description="NADH:flavin oxidoreductase/NADH oxidase N-terminal" evidence="3">
    <location>
        <begin position="8"/>
        <end position="352"/>
    </location>
</feature>
<accession>A0A1Q8QH61</accession>
<evidence type="ECO:0000313" key="4">
    <source>
        <dbReference type="EMBL" id="OLN26676.1"/>
    </source>
</evidence>
<dbReference type="STRING" id="1888891.DSOL_4894"/>
<dbReference type="CDD" id="cd02803">
    <property type="entry name" value="OYE_like_FMN_family"/>
    <property type="match status" value="1"/>
</dbReference>
<dbReference type="Proteomes" id="UP000186102">
    <property type="component" value="Unassembled WGS sequence"/>
</dbReference>
<sequence length="382" mass="42340">MSIPYPNLFSEASIGNMIVKNRLIRSATFEELADEHGNVTDGYIELHRRLASGGVGLIITGYAHPIKNGGLPHMIGVESDDCIKGLRKVVEAVHNSGDGCKIALQIGHCGRQFPRRLQKETVAPSAVIDPSTGRIPREMSFEEVDKFIKACSAAVRRARDAGFDAVQFHAAHGWLLSSFLSPHTNRRQDMYGGSTENRVRVLSEIYKHSVKQVGSDFPIFAKINGNDFVEGGIDPNESLRLGKILSEVGFAALEVSCCMWETIVRRPEEIGWQPAVLPESRTNIVTKEKEAYNRAYTQLFKEKIENCSIILVGGLRSADVMEEIVSRKDADFVSLSRPLIREPDLPYLFKSGSKSVADCISCNKCITNKKRHGLHCSNIENI</sequence>
<evidence type="ECO:0000259" key="3">
    <source>
        <dbReference type="Pfam" id="PF00724"/>
    </source>
</evidence>
<dbReference type="Pfam" id="PF00724">
    <property type="entry name" value="Oxidored_FMN"/>
    <property type="match status" value="1"/>
</dbReference>
<reference evidence="4 5" key="1">
    <citation type="submission" date="2016-09" db="EMBL/GenBank/DDBJ databases">
        <title>Complete genome of Desulfosporosinus sp. OL.</title>
        <authorList>
            <person name="Mardanov A."/>
            <person name="Beletsky A."/>
            <person name="Panova A."/>
            <person name="Karnachuk O."/>
            <person name="Ravin N."/>
        </authorList>
    </citation>
    <scope>NUCLEOTIDE SEQUENCE [LARGE SCALE GENOMIC DNA]</scope>
    <source>
        <strain evidence="4 5">OL</strain>
    </source>
</reference>
<gene>
    <name evidence="4" type="ORF">DSOL_4894</name>
</gene>
<dbReference type="InterPro" id="IPR051799">
    <property type="entry name" value="NADH_flavin_oxidoreductase"/>
</dbReference>
<evidence type="ECO:0000256" key="2">
    <source>
        <dbReference type="ARBA" id="ARBA00023002"/>
    </source>
</evidence>
<keyword evidence="2" id="KW-0560">Oxidoreductase</keyword>
<dbReference type="SUPFAM" id="SSF51395">
    <property type="entry name" value="FMN-linked oxidoreductases"/>
    <property type="match status" value="1"/>
</dbReference>
<keyword evidence="1" id="KW-0285">Flavoprotein</keyword>
<evidence type="ECO:0000256" key="1">
    <source>
        <dbReference type="ARBA" id="ARBA00022630"/>
    </source>
</evidence>
<proteinExistence type="predicted"/>
<dbReference type="GO" id="GO:0016491">
    <property type="term" value="F:oxidoreductase activity"/>
    <property type="evidence" value="ECO:0007669"/>
    <property type="project" value="UniProtKB-KW"/>
</dbReference>
<name>A0A1Q8QH61_9FIRM</name>
<dbReference type="GO" id="GO:0010181">
    <property type="term" value="F:FMN binding"/>
    <property type="evidence" value="ECO:0007669"/>
    <property type="project" value="InterPro"/>
</dbReference>
<comment type="caution">
    <text evidence="4">The sequence shown here is derived from an EMBL/GenBank/DDBJ whole genome shotgun (WGS) entry which is preliminary data.</text>
</comment>
<organism evidence="4 5">
    <name type="scientific">Desulfosporosinus metallidurans</name>
    <dbReference type="NCBI Taxonomy" id="1888891"/>
    <lineage>
        <taxon>Bacteria</taxon>
        <taxon>Bacillati</taxon>
        <taxon>Bacillota</taxon>
        <taxon>Clostridia</taxon>
        <taxon>Eubacteriales</taxon>
        <taxon>Desulfitobacteriaceae</taxon>
        <taxon>Desulfosporosinus</taxon>
    </lineage>
</organism>
<protein>
    <submittedName>
        <fullName evidence="4">2,4-dienoyl-CoA reductase [NADPH]</fullName>
    </submittedName>
</protein>
<dbReference type="InterPro" id="IPR001155">
    <property type="entry name" value="OxRdtase_FMN_N"/>
</dbReference>
<dbReference type="Gene3D" id="3.20.20.70">
    <property type="entry name" value="Aldolase class I"/>
    <property type="match status" value="1"/>
</dbReference>
<dbReference type="OrthoDB" id="9772736at2"/>
<keyword evidence="5" id="KW-1185">Reference proteome</keyword>